<comment type="cofactor">
    <cofactor evidence="2">
        <name>Ca(2+)</name>
        <dbReference type="ChEBI" id="CHEBI:29108"/>
    </cofactor>
</comment>
<dbReference type="PANTHER" id="PTHR23248">
    <property type="entry name" value="PHOSPHOLIPID SCRAMBLASE-RELATED"/>
    <property type="match status" value="1"/>
</dbReference>
<dbReference type="InterPro" id="IPR005552">
    <property type="entry name" value="Scramblase"/>
</dbReference>
<keyword evidence="2" id="KW-0564">Palmitate</keyword>
<dbReference type="PANTHER" id="PTHR23248:SF9">
    <property type="entry name" value="PHOSPHOLIPID SCRAMBLASE"/>
    <property type="match status" value="1"/>
</dbReference>
<dbReference type="Proteomes" id="UP001164746">
    <property type="component" value="Chromosome 2"/>
</dbReference>
<dbReference type="Pfam" id="PF03803">
    <property type="entry name" value="Scramblase"/>
    <property type="match status" value="1"/>
</dbReference>
<gene>
    <name evidence="3" type="ORF">MAR_029977</name>
</gene>
<comment type="similarity">
    <text evidence="1 2">Belongs to the phospholipid scramblase family.</text>
</comment>
<dbReference type="EMBL" id="CP111013">
    <property type="protein sequence ID" value="WAQ97287.1"/>
    <property type="molecule type" value="Genomic_DNA"/>
</dbReference>
<name>A0ABY7DHY2_MYAAR</name>
<keyword evidence="4" id="KW-1185">Reference proteome</keyword>
<keyword evidence="2" id="KW-0106">Calcium</keyword>
<evidence type="ECO:0000313" key="3">
    <source>
        <dbReference type="EMBL" id="WAQ97287.1"/>
    </source>
</evidence>
<sequence>MSVDKQPQGMGMQLTESGLPASVQYLAGVDQLFIKQKIEMLEVLTGFETRNRYAVLNKEMQQVFFVQEVPMDMTVECKMLMVAATFLIEFYVFEQQKKNNNSDLSLNLEQTVNLGILRGGLERRVGIST</sequence>
<evidence type="ECO:0000256" key="1">
    <source>
        <dbReference type="ARBA" id="ARBA00005350"/>
    </source>
</evidence>
<comment type="function">
    <text evidence="2">May mediate accelerated ATP-independent bidirectional transbilayer migration of phospholipids upon binding calcium ions that results in a loss of phospholipid asymmetry in the plasma membrane.</text>
</comment>
<reference evidence="3" key="1">
    <citation type="submission" date="2022-11" db="EMBL/GenBank/DDBJ databases">
        <title>Centuries of genome instability and evolution in soft-shell clam transmissible cancer (bioRxiv).</title>
        <authorList>
            <person name="Hart S.F.M."/>
            <person name="Yonemitsu M.A."/>
            <person name="Giersch R.M."/>
            <person name="Beal B.F."/>
            <person name="Arriagada G."/>
            <person name="Davis B.W."/>
            <person name="Ostrander E.A."/>
            <person name="Goff S.P."/>
            <person name="Metzger M.J."/>
        </authorList>
    </citation>
    <scope>NUCLEOTIDE SEQUENCE</scope>
    <source>
        <strain evidence="3">MELC-2E11</strain>
        <tissue evidence="3">Siphon/mantle</tissue>
    </source>
</reference>
<accession>A0ABY7DHY2</accession>
<organism evidence="3 4">
    <name type="scientific">Mya arenaria</name>
    <name type="common">Soft-shell clam</name>
    <dbReference type="NCBI Taxonomy" id="6604"/>
    <lineage>
        <taxon>Eukaryota</taxon>
        <taxon>Metazoa</taxon>
        <taxon>Spiralia</taxon>
        <taxon>Lophotrochozoa</taxon>
        <taxon>Mollusca</taxon>
        <taxon>Bivalvia</taxon>
        <taxon>Autobranchia</taxon>
        <taxon>Heteroconchia</taxon>
        <taxon>Euheterodonta</taxon>
        <taxon>Imparidentia</taxon>
        <taxon>Neoheterodontei</taxon>
        <taxon>Myida</taxon>
        <taxon>Myoidea</taxon>
        <taxon>Myidae</taxon>
        <taxon>Mya</taxon>
    </lineage>
</organism>
<keyword evidence="2" id="KW-0449">Lipoprotein</keyword>
<proteinExistence type="inferred from homology"/>
<protein>
    <recommendedName>
        <fullName evidence="2">Phospholipid scramblase</fullName>
    </recommendedName>
</protein>
<evidence type="ECO:0000313" key="4">
    <source>
        <dbReference type="Proteomes" id="UP001164746"/>
    </source>
</evidence>
<evidence type="ECO:0000256" key="2">
    <source>
        <dbReference type="RuleBase" id="RU363116"/>
    </source>
</evidence>